<protein>
    <submittedName>
        <fullName evidence="1">Putative ankyrin repeat protein</fullName>
    </submittedName>
</protein>
<dbReference type="SUPFAM" id="SSF48403">
    <property type="entry name" value="Ankyrin repeat"/>
    <property type="match status" value="1"/>
</dbReference>
<sequence length="372" mass="43547">MNYLSYQINQSKELPSYTKHYYEDKITANLGKKYQETQLYKYSEQCPENSELKKIMQYNLSEYYGDCNHYILISYGDLIKKGIISEIIDIIPKCESEELSIIAISCIEHHCYRILDELIKINMDFNSIIPMVIGFKPIHTLFSHIIERQDFEIIKYLEANEINMYNNIDALILALSSDNDDIFEYAQQFNFDTTDIIDRSFCIYFAKICNMKNINIKSITNRLQYFFDKGIDINEFYKNNGRILLKCNIDIFKIFINNGLILNDNMINEIFSVSYTDIINSDIANYLMELGYEPNNQAIIHVLENFNIDALQLLIKYNINLSDVTVSSSNELINGMVDNGLDHTTICHYLANVYVKKCSAENITYMNNYQYK</sequence>
<organism evidence="1">
    <name type="scientific">Megavirus courdo7</name>
    <dbReference type="NCBI Taxonomy" id="1128135"/>
    <lineage>
        <taxon>Viruses</taxon>
        <taxon>Varidnaviria</taxon>
        <taxon>Bamfordvirae</taxon>
        <taxon>Nucleocytoviricota</taxon>
        <taxon>Megaviricetes</taxon>
        <taxon>Imitervirales</taxon>
        <taxon>Mimiviridae</taxon>
        <taxon>Megamimivirinae</taxon>
        <taxon>Megavirus</taxon>
    </lineage>
</organism>
<accession>H2EA78</accession>
<dbReference type="InterPro" id="IPR036770">
    <property type="entry name" value="Ankyrin_rpt-contain_sf"/>
</dbReference>
<proteinExistence type="predicted"/>
<name>H2EA78_9VIRU</name>
<gene>
    <name evidence="1" type="ORF">c7_R235</name>
</gene>
<reference evidence="1" key="1">
    <citation type="submission" date="2011-10" db="EMBL/GenBank/DDBJ databases">
        <title>Provirophages and transpovirons: unique mobilome of giant viruses.</title>
        <authorList>
            <person name="Desnues C."/>
            <person name="LaScola B."/>
            <person name="Yutin N."/>
            <person name="Fournous G."/>
            <person name="Koonin E."/>
            <person name="Raoult D."/>
        </authorList>
    </citation>
    <scope>NUCLEOTIDE SEQUENCE</scope>
    <source>
        <strain evidence="1">Mv13-c7</strain>
    </source>
</reference>
<dbReference type="EMBL" id="JN885990">
    <property type="protein sequence ID" value="AEX61301.1"/>
    <property type="molecule type" value="Genomic_DNA"/>
</dbReference>
<evidence type="ECO:0000313" key="1">
    <source>
        <dbReference type="EMBL" id="AEX61301.1"/>
    </source>
</evidence>